<keyword evidence="2" id="KW-1185">Reference proteome</keyword>
<dbReference type="Proteomes" id="UP001057402">
    <property type="component" value="Chromosome 4"/>
</dbReference>
<gene>
    <name evidence="1" type="ORF">MLD38_012677</name>
</gene>
<reference evidence="2" key="1">
    <citation type="journal article" date="2023" name="Front. Plant Sci.">
        <title>Chromosomal-level genome assembly of Melastoma candidum provides insights into trichome evolution.</title>
        <authorList>
            <person name="Zhong Y."/>
            <person name="Wu W."/>
            <person name="Sun C."/>
            <person name="Zou P."/>
            <person name="Liu Y."/>
            <person name="Dai S."/>
            <person name="Zhou R."/>
        </authorList>
    </citation>
    <scope>NUCLEOTIDE SEQUENCE [LARGE SCALE GENOMIC DNA]</scope>
</reference>
<name>A0ACB9R778_9MYRT</name>
<accession>A0ACB9R778</accession>
<organism evidence="1 2">
    <name type="scientific">Melastoma candidum</name>
    <dbReference type="NCBI Taxonomy" id="119954"/>
    <lineage>
        <taxon>Eukaryota</taxon>
        <taxon>Viridiplantae</taxon>
        <taxon>Streptophyta</taxon>
        <taxon>Embryophyta</taxon>
        <taxon>Tracheophyta</taxon>
        <taxon>Spermatophyta</taxon>
        <taxon>Magnoliopsida</taxon>
        <taxon>eudicotyledons</taxon>
        <taxon>Gunneridae</taxon>
        <taxon>Pentapetalae</taxon>
        <taxon>rosids</taxon>
        <taxon>malvids</taxon>
        <taxon>Myrtales</taxon>
        <taxon>Melastomataceae</taxon>
        <taxon>Melastomatoideae</taxon>
        <taxon>Melastomateae</taxon>
        <taxon>Melastoma</taxon>
    </lineage>
</organism>
<sequence>MNEPQWVGIIVRPLNYSLKDALLHIDTGPGLTIVESHTIEIESIDGISESSSDCKAGDDTGQNDGSDDCKNVEQLLLEVGKMQLPDWVSNVMSTLWIPVQANSDELAKGTSSGNPQKQRIVDRMRTIALNLQFGVSHNQVFDRTIAVYFTYPFHVSTRLQDKCSDGTLLLQVTLQSQVNATLTVYDAWMDLQDGFVHV</sequence>
<proteinExistence type="predicted"/>
<evidence type="ECO:0000313" key="2">
    <source>
        <dbReference type="Proteomes" id="UP001057402"/>
    </source>
</evidence>
<dbReference type="EMBL" id="CM042883">
    <property type="protein sequence ID" value="KAI4374714.1"/>
    <property type="molecule type" value="Genomic_DNA"/>
</dbReference>
<protein>
    <submittedName>
        <fullName evidence="1">Uncharacterized protein</fullName>
    </submittedName>
</protein>
<comment type="caution">
    <text evidence="1">The sequence shown here is derived from an EMBL/GenBank/DDBJ whole genome shotgun (WGS) entry which is preliminary data.</text>
</comment>
<evidence type="ECO:0000313" key="1">
    <source>
        <dbReference type="EMBL" id="KAI4374714.1"/>
    </source>
</evidence>